<comment type="caution">
    <text evidence="2">The sequence shown here is derived from an EMBL/GenBank/DDBJ whole genome shotgun (WGS) entry which is preliminary data.</text>
</comment>
<dbReference type="RefSeq" id="XP_013326380.1">
    <property type="nucleotide sequence ID" value="XM_013470926.1"/>
</dbReference>
<dbReference type="AlphaFoldDB" id="A0A0F4YQ74"/>
<name>A0A0F4YQ74_RASE3</name>
<organism evidence="2 3">
    <name type="scientific">Rasamsonia emersonii (strain ATCC 16479 / CBS 393.64 / IMI 116815)</name>
    <dbReference type="NCBI Taxonomy" id="1408163"/>
    <lineage>
        <taxon>Eukaryota</taxon>
        <taxon>Fungi</taxon>
        <taxon>Dikarya</taxon>
        <taxon>Ascomycota</taxon>
        <taxon>Pezizomycotina</taxon>
        <taxon>Eurotiomycetes</taxon>
        <taxon>Eurotiomycetidae</taxon>
        <taxon>Eurotiales</taxon>
        <taxon>Trichocomaceae</taxon>
        <taxon>Rasamsonia</taxon>
    </lineage>
</organism>
<evidence type="ECO:0000313" key="2">
    <source>
        <dbReference type="EMBL" id="KKA19768.1"/>
    </source>
</evidence>
<dbReference type="Proteomes" id="UP000053958">
    <property type="component" value="Unassembled WGS sequence"/>
</dbReference>
<feature type="region of interest" description="Disordered" evidence="1">
    <location>
        <begin position="1"/>
        <end position="105"/>
    </location>
</feature>
<reference evidence="2 3" key="1">
    <citation type="submission" date="2015-04" db="EMBL/GenBank/DDBJ databases">
        <authorList>
            <person name="Heijne W.H."/>
            <person name="Fedorova N.D."/>
            <person name="Nierman W.C."/>
            <person name="Vollebregt A.W."/>
            <person name="Zhao Z."/>
            <person name="Wu L."/>
            <person name="Kumar M."/>
            <person name="Stam H."/>
            <person name="van den Berg M.A."/>
            <person name="Pel H.J."/>
        </authorList>
    </citation>
    <scope>NUCLEOTIDE SEQUENCE [LARGE SCALE GENOMIC DNA]</scope>
    <source>
        <strain evidence="2 3">CBS 393.64</strain>
    </source>
</reference>
<evidence type="ECO:0000256" key="1">
    <source>
        <dbReference type="SAM" id="MobiDB-lite"/>
    </source>
</evidence>
<feature type="compositionally biased region" description="Polar residues" evidence="1">
    <location>
        <begin position="1"/>
        <end position="12"/>
    </location>
</feature>
<sequence length="220" mass="24309">VSHSYSAGQHSLSLLRLPSGAMPPNGDPDAEDAPSDTCQYPNNQENEKRTLRPKAPSQRTSYIEEQEKEAARREAIRAKKGKRSAPDEPNNEGPASTQITTDGHARVTKREMASGWLYVKSLLSTGSEVQKELSCGNFLSLEMSTLNIIKCSSARTTKSPLGHYHRTAFIVVQAPPHGKNRCATTQGEQLIALMMTSIHCRRGSRWMSAWLRHNYCASVS</sequence>
<feature type="compositionally biased region" description="Basic and acidic residues" evidence="1">
    <location>
        <begin position="68"/>
        <end position="77"/>
    </location>
</feature>
<proteinExistence type="predicted"/>
<feature type="non-terminal residue" evidence="2">
    <location>
        <position position="1"/>
    </location>
</feature>
<accession>A0A0F4YQ74</accession>
<evidence type="ECO:0000313" key="3">
    <source>
        <dbReference type="Proteomes" id="UP000053958"/>
    </source>
</evidence>
<dbReference type="GeneID" id="25318554"/>
<protein>
    <submittedName>
        <fullName evidence="2">Uncharacterized protein</fullName>
    </submittedName>
</protein>
<gene>
    <name evidence="2" type="ORF">T310_6244</name>
</gene>
<keyword evidence="3" id="KW-1185">Reference proteome</keyword>
<dbReference type="EMBL" id="LASV01000320">
    <property type="protein sequence ID" value="KKA19768.1"/>
    <property type="molecule type" value="Genomic_DNA"/>
</dbReference>